<keyword evidence="6" id="KW-1185">Reference proteome</keyword>
<dbReference type="InterPro" id="IPR003829">
    <property type="entry name" value="Pirin_N_dom"/>
</dbReference>
<dbReference type="OrthoDB" id="10261807at2759"/>
<dbReference type="InterPro" id="IPR012093">
    <property type="entry name" value="Pirin"/>
</dbReference>
<dbReference type="PANTHER" id="PTHR43212">
    <property type="entry name" value="QUERCETIN 2,3-DIOXYGENASE"/>
    <property type="match status" value="1"/>
</dbReference>
<dbReference type="InterPro" id="IPR014710">
    <property type="entry name" value="RmlC-like_jellyroll"/>
</dbReference>
<protein>
    <submittedName>
        <fullName evidence="5">RmlC-like cupin domain-containing protein</fullName>
    </submittedName>
</protein>
<dbReference type="PANTHER" id="PTHR43212:SF3">
    <property type="entry name" value="QUERCETIN 2,3-DIOXYGENASE"/>
    <property type="match status" value="1"/>
</dbReference>
<evidence type="ECO:0000256" key="3">
    <source>
        <dbReference type="RuleBase" id="RU003457"/>
    </source>
</evidence>
<feature type="binding site" evidence="2">
    <location>
        <position position="106"/>
    </location>
    <ligand>
        <name>Fe cation</name>
        <dbReference type="ChEBI" id="CHEBI:24875"/>
    </ligand>
</feature>
<keyword evidence="2" id="KW-0408">Iron</keyword>
<sequence>MSQGAKIVPRRSQERGHVEYSWLKSFHTFSFATYQDWNHEQHGPLRVINEDRVAAHTGFGTHGHREFEIFSYIVSGQLEHQDSMGNTEILSRGSVQLTSAGTGIRHSEKAYGAKDAHFLQIWSLPSTPRLTPKYYTRRFTDEEKTDAWVRVVAPAGTKGASQEREADGPAPVHSALTMYATLLNPGKTVSQAMQGAKGYVQVVQTSGYNTAKATGAAVRLSSGDQEVELKEGDGAYLTFPSGSFNVDVENVGERSAEVILFDLE</sequence>
<evidence type="ECO:0000313" key="6">
    <source>
        <dbReference type="Proteomes" id="UP000320762"/>
    </source>
</evidence>
<dbReference type="GO" id="GO:0046872">
    <property type="term" value="F:metal ion binding"/>
    <property type="evidence" value="ECO:0007669"/>
    <property type="project" value="UniProtKB-KW"/>
</dbReference>
<evidence type="ECO:0000313" key="5">
    <source>
        <dbReference type="EMBL" id="TRM68323.1"/>
    </source>
</evidence>
<feature type="domain" description="Pirin N-terminal" evidence="4">
    <location>
        <begin position="14"/>
        <end position="122"/>
    </location>
</feature>
<dbReference type="AlphaFoldDB" id="A0A550CU66"/>
<dbReference type="EMBL" id="VDMD01000002">
    <property type="protein sequence ID" value="TRM68323.1"/>
    <property type="molecule type" value="Genomic_DNA"/>
</dbReference>
<comment type="cofactor">
    <cofactor evidence="2">
        <name>Fe cation</name>
        <dbReference type="ChEBI" id="CHEBI:24875"/>
    </cofactor>
    <text evidence="2">Binds 1 Fe cation per subunit.</text>
</comment>
<dbReference type="PIRSF" id="PIRSF006232">
    <property type="entry name" value="Pirin"/>
    <property type="match status" value="1"/>
</dbReference>
<feature type="binding site" evidence="2">
    <location>
        <position position="64"/>
    </location>
    <ligand>
        <name>Fe cation</name>
        <dbReference type="ChEBI" id="CHEBI:24875"/>
    </ligand>
</feature>
<dbReference type="Proteomes" id="UP000320762">
    <property type="component" value="Unassembled WGS sequence"/>
</dbReference>
<keyword evidence="2" id="KW-0479">Metal-binding</keyword>
<comment type="similarity">
    <text evidence="1 3">Belongs to the pirin family.</text>
</comment>
<dbReference type="CDD" id="cd02910">
    <property type="entry name" value="cupin_Yhhw_N"/>
    <property type="match status" value="1"/>
</dbReference>
<proteinExistence type="inferred from homology"/>
<feature type="binding site" evidence="2">
    <location>
        <position position="108"/>
    </location>
    <ligand>
        <name>Fe cation</name>
        <dbReference type="ChEBI" id="CHEBI:24875"/>
    </ligand>
</feature>
<dbReference type="Pfam" id="PF02678">
    <property type="entry name" value="Pirin"/>
    <property type="match status" value="1"/>
</dbReference>
<comment type="caution">
    <text evidence="5">The sequence shown here is derived from an EMBL/GenBank/DDBJ whole genome shotgun (WGS) entry which is preliminary data.</text>
</comment>
<feature type="binding site" evidence="2">
    <location>
        <position position="62"/>
    </location>
    <ligand>
        <name>Fe cation</name>
        <dbReference type="ChEBI" id="CHEBI:24875"/>
    </ligand>
</feature>
<organism evidence="5 6">
    <name type="scientific">Schizophyllum amplum</name>
    <dbReference type="NCBI Taxonomy" id="97359"/>
    <lineage>
        <taxon>Eukaryota</taxon>
        <taxon>Fungi</taxon>
        <taxon>Dikarya</taxon>
        <taxon>Basidiomycota</taxon>
        <taxon>Agaricomycotina</taxon>
        <taxon>Agaricomycetes</taxon>
        <taxon>Agaricomycetidae</taxon>
        <taxon>Agaricales</taxon>
        <taxon>Schizophyllaceae</taxon>
        <taxon>Schizophyllum</taxon>
    </lineage>
</organism>
<dbReference type="SUPFAM" id="SSF51182">
    <property type="entry name" value="RmlC-like cupins"/>
    <property type="match status" value="1"/>
</dbReference>
<evidence type="ECO:0000256" key="1">
    <source>
        <dbReference type="ARBA" id="ARBA00008416"/>
    </source>
</evidence>
<name>A0A550CU66_9AGAR</name>
<evidence type="ECO:0000256" key="2">
    <source>
        <dbReference type="PIRSR" id="PIRSR006232-1"/>
    </source>
</evidence>
<dbReference type="STRING" id="97359.A0A550CU66"/>
<reference evidence="5 6" key="1">
    <citation type="journal article" date="2019" name="New Phytol.">
        <title>Comparative genomics reveals unique wood-decay strategies and fruiting body development in the Schizophyllaceae.</title>
        <authorList>
            <person name="Almasi E."/>
            <person name="Sahu N."/>
            <person name="Krizsan K."/>
            <person name="Balint B."/>
            <person name="Kovacs G.M."/>
            <person name="Kiss B."/>
            <person name="Cseklye J."/>
            <person name="Drula E."/>
            <person name="Henrissat B."/>
            <person name="Nagy I."/>
            <person name="Chovatia M."/>
            <person name="Adam C."/>
            <person name="LaButti K."/>
            <person name="Lipzen A."/>
            <person name="Riley R."/>
            <person name="Grigoriev I.V."/>
            <person name="Nagy L.G."/>
        </authorList>
    </citation>
    <scope>NUCLEOTIDE SEQUENCE [LARGE SCALE GENOMIC DNA]</scope>
    <source>
        <strain evidence="5 6">NL-1724</strain>
    </source>
</reference>
<dbReference type="Gene3D" id="2.60.120.10">
    <property type="entry name" value="Jelly Rolls"/>
    <property type="match status" value="2"/>
</dbReference>
<accession>A0A550CU66</accession>
<dbReference type="InterPro" id="IPR011051">
    <property type="entry name" value="RmlC_Cupin_sf"/>
</dbReference>
<evidence type="ECO:0000259" key="4">
    <source>
        <dbReference type="Pfam" id="PF02678"/>
    </source>
</evidence>
<gene>
    <name evidence="5" type="ORF">BD626DRAFT_545455</name>
</gene>